<dbReference type="InterPro" id="IPR036188">
    <property type="entry name" value="FAD/NAD-bd_sf"/>
</dbReference>
<dbReference type="Gene3D" id="3.40.50.720">
    <property type="entry name" value="NAD(P)-binding Rossmann-like Domain"/>
    <property type="match status" value="1"/>
</dbReference>
<dbReference type="InterPro" id="IPR017896">
    <property type="entry name" value="4Fe4S_Fe-S-bd"/>
</dbReference>
<dbReference type="PANTHER" id="PTHR43498">
    <property type="entry name" value="FERREDOXIN:COB-COM HETERODISULFIDE REDUCTASE SUBUNIT A"/>
    <property type="match status" value="1"/>
</dbReference>
<dbReference type="Proteomes" id="UP000603434">
    <property type="component" value="Unassembled WGS sequence"/>
</dbReference>
<dbReference type="Pfam" id="PF13237">
    <property type="entry name" value="Fer4_10"/>
    <property type="match status" value="1"/>
</dbReference>
<comment type="cofactor">
    <cofactor evidence="1">
        <name>FAD</name>
        <dbReference type="ChEBI" id="CHEBI:57692"/>
    </cofactor>
</comment>
<keyword evidence="6" id="KW-0560">Oxidoreductase</keyword>
<evidence type="ECO:0000256" key="6">
    <source>
        <dbReference type="ARBA" id="ARBA00023002"/>
    </source>
</evidence>
<gene>
    <name evidence="10" type="ORF">H8E23_11780</name>
</gene>
<dbReference type="PROSITE" id="PS00198">
    <property type="entry name" value="4FE4S_FER_1"/>
    <property type="match status" value="2"/>
</dbReference>
<feature type="domain" description="4Fe-4S ferredoxin-type" evidence="9">
    <location>
        <begin position="108"/>
        <end position="138"/>
    </location>
</feature>
<dbReference type="EMBL" id="JACNJH010000167">
    <property type="protein sequence ID" value="MBC8362065.1"/>
    <property type="molecule type" value="Genomic_DNA"/>
</dbReference>
<organism evidence="10 11">
    <name type="scientific">Candidatus Desulfatibia profunda</name>
    <dbReference type="NCBI Taxonomy" id="2841695"/>
    <lineage>
        <taxon>Bacteria</taxon>
        <taxon>Pseudomonadati</taxon>
        <taxon>Thermodesulfobacteriota</taxon>
        <taxon>Desulfobacteria</taxon>
        <taxon>Desulfobacterales</taxon>
        <taxon>Desulfobacterales incertae sedis</taxon>
        <taxon>Candidatus Desulfatibia</taxon>
    </lineage>
</organism>
<evidence type="ECO:0000256" key="7">
    <source>
        <dbReference type="ARBA" id="ARBA00023004"/>
    </source>
</evidence>
<sequence length="984" mass="106877">MDKRPSKILVVGAGISGIRTALDLAELGHQVGLIDKAPAGGGILAQLDRQFPNNHCGMCRMLPMIDRDAGQQFCLRKGLFHDNIELILSAEILSIEGNPVNLTVTVSRRPSGVDHQRCTGCGVCETKCPVEVADAFNAGLGKRKAVYLPVPHQIPNRRVIDWDTCTLCGACRDACPTGSIDLNYTPVTLVLEHIPAVILATGVELFDPGHVDLYGAGHLPNVVTATAFERILSGSGPYQGRAVRPSDGKAVKKVAWIQCVGSRNVTIGADYCSSACCMFAIKEAVLAVEKIGKDARAVIFYMDLRTFGRDFQRYRDRAENKAGVRFVRCRVHSIEPAENDGDVCIGYVDASGILIEEIFDLVVLSTGRNPTSQVPEFAGREGVYTLDSARDFLDIAGAVISAGVVSENVNRMLSSSGIVPAAAKPEKLQTDVMWEAKPHLQIVLCTCGDTLNQVLEWDRIETELENLPGKMEVARIKTICDQKGWDQMTAMLRDGQANRLLLAACNPLVYLPRLKALEAETEISQSLMEIINLRSLAEQAAGSADGTRTVLCELEMGVQRLIGRKPEEPVACAVSKSALIVGGGPAGLAAAISLAAQGVQIFLVEKTDRLGGNLSNIREAETRQMIEKLVAQVQNHPLITVHYEAEVMQNFGRAGCMVTRIRHKTGAQEPIMHGAAIVATGGQAASTRAYLYGEHAKIITLFELEERLAKPEFAEGRLETVVFIQCVDSREEPRNYCSRICCLKSLKAAIAVRNLHPQAQVYVFYRDIMTYGDSEKVYTQARRNGVWFIPYELDRKPQVRIESGRVMVAGSDPVLGEPVCLEPDLVALATGIVPNPVADLTSIFNIHTTCDGFVQEADSKWRPVDTGREGIFICGLARGPARADEAVNEGKAAAQRALRILSKDALVSPRQVARVRHAICSLCETCLQVCPYQARYADPEMNRIQVDPAACQGCGVCAAECPNSATMIENFEEIGIMAAIEAAL</sequence>
<keyword evidence="8" id="KW-0411">Iron-sulfur</keyword>
<dbReference type="GO" id="GO:0051539">
    <property type="term" value="F:4 iron, 4 sulfur cluster binding"/>
    <property type="evidence" value="ECO:0007669"/>
    <property type="project" value="UniProtKB-KW"/>
</dbReference>
<comment type="caution">
    <text evidence="10">The sequence shown here is derived from an EMBL/GenBank/DDBJ whole genome shotgun (WGS) entry which is preliminary data.</text>
</comment>
<dbReference type="GO" id="GO:0046872">
    <property type="term" value="F:metal ion binding"/>
    <property type="evidence" value="ECO:0007669"/>
    <property type="project" value="UniProtKB-KW"/>
</dbReference>
<keyword evidence="3" id="KW-0004">4Fe-4S</keyword>
<keyword evidence="5" id="KW-0274">FAD</keyword>
<evidence type="ECO:0000313" key="11">
    <source>
        <dbReference type="Proteomes" id="UP000603434"/>
    </source>
</evidence>
<dbReference type="GO" id="GO:0016491">
    <property type="term" value="F:oxidoreductase activity"/>
    <property type="evidence" value="ECO:0007669"/>
    <property type="project" value="UniProtKB-KW"/>
</dbReference>
<dbReference type="InterPro" id="IPR039650">
    <property type="entry name" value="HdrA-like"/>
</dbReference>
<dbReference type="Gene3D" id="3.30.70.20">
    <property type="match status" value="1"/>
</dbReference>
<name>A0A8J6NT46_9BACT</name>
<dbReference type="SUPFAM" id="SSF51905">
    <property type="entry name" value="FAD/NAD(P)-binding domain"/>
    <property type="match status" value="1"/>
</dbReference>
<dbReference type="PROSITE" id="PS51379">
    <property type="entry name" value="4FE4S_FER_2"/>
    <property type="match status" value="4"/>
</dbReference>
<dbReference type="InterPro" id="IPR017900">
    <property type="entry name" value="4Fe4S_Fe_S_CS"/>
</dbReference>
<keyword evidence="5" id="KW-0285">Flavoprotein</keyword>
<dbReference type="PANTHER" id="PTHR43498:SF1">
    <property type="entry name" value="COB--COM HETERODISULFIDE REDUCTASE IRON-SULFUR SUBUNIT A"/>
    <property type="match status" value="1"/>
</dbReference>
<dbReference type="SUPFAM" id="SSF51971">
    <property type="entry name" value="Nucleotide-binding domain"/>
    <property type="match status" value="1"/>
</dbReference>
<evidence type="ECO:0000256" key="1">
    <source>
        <dbReference type="ARBA" id="ARBA00001974"/>
    </source>
</evidence>
<dbReference type="AlphaFoldDB" id="A0A8J6NT46"/>
<evidence type="ECO:0000256" key="5">
    <source>
        <dbReference type="ARBA" id="ARBA00022827"/>
    </source>
</evidence>
<evidence type="ECO:0000256" key="8">
    <source>
        <dbReference type="ARBA" id="ARBA00023014"/>
    </source>
</evidence>
<evidence type="ECO:0000256" key="2">
    <source>
        <dbReference type="ARBA" id="ARBA00006561"/>
    </source>
</evidence>
<protein>
    <submittedName>
        <fullName evidence="10">CoB--CoM heterodisulfide reductase iron-sulfur subunit A family protein</fullName>
    </submittedName>
</protein>
<comment type="similarity">
    <text evidence="2">Belongs to the HdrA family.</text>
</comment>
<evidence type="ECO:0000256" key="3">
    <source>
        <dbReference type="ARBA" id="ARBA00022485"/>
    </source>
</evidence>
<evidence type="ECO:0000256" key="4">
    <source>
        <dbReference type="ARBA" id="ARBA00022723"/>
    </source>
</evidence>
<evidence type="ECO:0000313" key="10">
    <source>
        <dbReference type="EMBL" id="MBC8362065.1"/>
    </source>
</evidence>
<evidence type="ECO:0000259" key="9">
    <source>
        <dbReference type="PROSITE" id="PS51379"/>
    </source>
</evidence>
<dbReference type="Pfam" id="PF12831">
    <property type="entry name" value="FAD_oxidored"/>
    <property type="match status" value="1"/>
</dbReference>
<dbReference type="Gene3D" id="3.30.70.3270">
    <property type="match status" value="1"/>
</dbReference>
<feature type="domain" description="4Fe-4S ferredoxin-type" evidence="9">
    <location>
        <begin position="156"/>
        <end position="185"/>
    </location>
</feature>
<keyword evidence="4" id="KW-0479">Metal-binding</keyword>
<feature type="domain" description="4Fe-4S ferredoxin-type" evidence="9">
    <location>
        <begin position="911"/>
        <end position="940"/>
    </location>
</feature>
<accession>A0A8J6NT46</accession>
<keyword evidence="7" id="KW-0408">Iron</keyword>
<feature type="domain" description="4Fe-4S ferredoxin-type" evidence="9">
    <location>
        <begin position="942"/>
        <end position="971"/>
    </location>
</feature>
<dbReference type="Gene3D" id="3.50.50.60">
    <property type="entry name" value="FAD/NAD(P)-binding domain"/>
    <property type="match status" value="1"/>
</dbReference>
<proteinExistence type="inferred from homology"/>
<dbReference type="PRINTS" id="PR00469">
    <property type="entry name" value="PNDRDTASEII"/>
</dbReference>
<dbReference type="SUPFAM" id="SSF54862">
    <property type="entry name" value="4Fe-4S ferredoxins"/>
    <property type="match status" value="1"/>
</dbReference>
<reference evidence="10 11" key="1">
    <citation type="submission" date="2020-08" db="EMBL/GenBank/DDBJ databases">
        <title>Bridging the membrane lipid divide: bacteria of the FCB group superphylum have the potential to synthesize archaeal ether lipids.</title>
        <authorList>
            <person name="Villanueva L."/>
            <person name="Von Meijenfeldt F.A.B."/>
            <person name="Westbye A.B."/>
            <person name="Yadav S."/>
            <person name="Hopmans E.C."/>
            <person name="Dutilh B.E."/>
            <person name="Sinninghe Damste J.S."/>
        </authorList>
    </citation>
    <scope>NUCLEOTIDE SEQUENCE [LARGE SCALE GENOMIC DNA]</scope>
    <source>
        <strain evidence="10">NIOZ-UU30</strain>
    </source>
</reference>
<dbReference type="Pfam" id="PF13187">
    <property type="entry name" value="Fer4_9"/>
    <property type="match status" value="1"/>
</dbReference>